<feature type="transmembrane region" description="Helical" evidence="6">
    <location>
        <begin position="65"/>
        <end position="82"/>
    </location>
</feature>
<evidence type="ECO:0000256" key="6">
    <source>
        <dbReference type="SAM" id="Phobius"/>
    </source>
</evidence>
<dbReference type="GO" id="GO:0055085">
    <property type="term" value="P:transmembrane transport"/>
    <property type="evidence" value="ECO:0007669"/>
    <property type="project" value="InterPro"/>
</dbReference>
<feature type="transmembrane region" description="Helical" evidence="6">
    <location>
        <begin position="276"/>
        <end position="294"/>
    </location>
</feature>
<keyword evidence="8" id="KW-1185">Reference proteome</keyword>
<feature type="transmembrane region" description="Helical" evidence="6">
    <location>
        <begin position="103"/>
        <end position="123"/>
    </location>
</feature>
<dbReference type="Pfam" id="PF03739">
    <property type="entry name" value="LptF_LptG"/>
    <property type="match status" value="1"/>
</dbReference>
<accession>A0A972FCI9</accession>
<keyword evidence="5 6" id="KW-0472">Membrane</keyword>
<dbReference type="NCBIfam" id="TIGR04408">
    <property type="entry name" value="LptG_lptG"/>
    <property type="match status" value="1"/>
</dbReference>
<reference evidence="7" key="1">
    <citation type="submission" date="2019-12" db="EMBL/GenBank/DDBJ databases">
        <title>Comparative genomics gives insights into the taxonomy of the Azoarcus-Aromatoleum group and reveals separate origins of nif in the plant-associated Azoarcus and non-plant-associated Aromatoleum sub-groups.</title>
        <authorList>
            <person name="Lafos M."/>
            <person name="Maluk M."/>
            <person name="Batista M."/>
            <person name="Junghare M."/>
            <person name="Carmona M."/>
            <person name="Faoro H."/>
            <person name="Cruz L.M."/>
            <person name="Battistoni F."/>
            <person name="De Souza E."/>
            <person name="Pedrosa F."/>
            <person name="Chen W.-M."/>
            <person name="Poole P.S."/>
            <person name="Dixon R.A."/>
            <person name="James E.K."/>
        </authorList>
    </citation>
    <scope>NUCLEOTIDE SEQUENCE</scope>
    <source>
        <strain evidence="7">NSC3</strain>
    </source>
</reference>
<evidence type="ECO:0000256" key="4">
    <source>
        <dbReference type="ARBA" id="ARBA00022989"/>
    </source>
</evidence>
<feature type="transmembrane region" description="Helical" evidence="6">
    <location>
        <begin position="335"/>
        <end position="356"/>
    </location>
</feature>
<dbReference type="PANTHER" id="PTHR33529">
    <property type="entry name" value="SLR0882 PROTEIN-RELATED"/>
    <property type="match status" value="1"/>
</dbReference>
<feature type="transmembrane region" description="Helical" evidence="6">
    <location>
        <begin position="12"/>
        <end position="31"/>
    </location>
</feature>
<dbReference type="PANTHER" id="PTHR33529:SF2">
    <property type="entry name" value="LIPOPOLYSACCHARIDE EXPORT SYSTEM PERMEASE PROTEIN LPTG"/>
    <property type="match status" value="1"/>
</dbReference>
<dbReference type="InterPro" id="IPR005495">
    <property type="entry name" value="LptG/LptF_permease"/>
</dbReference>
<dbReference type="Proteomes" id="UP000599523">
    <property type="component" value="Unassembled WGS sequence"/>
</dbReference>
<keyword evidence="2" id="KW-1003">Cell membrane</keyword>
<comment type="subcellular location">
    <subcellularLocation>
        <location evidence="1">Cell membrane</location>
        <topology evidence="1">Multi-pass membrane protein</topology>
    </subcellularLocation>
</comment>
<keyword evidence="4 6" id="KW-1133">Transmembrane helix</keyword>
<evidence type="ECO:0000256" key="5">
    <source>
        <dbReference type="ARBA" id="ARBA00023136"/>
    </source>
</evidence>
<evidence type="ECO:0000313" key="7">
    <source>
        <dbReference type="EMBL" id="NMG02868.1"/>
    </source>
</evidence>
<dbReference type="AlphaFoldDB" id="A0A972FCI9"/>
<evidence type="ECO:0000256" key="1">
    <source>
        <dbReference type="ARBA" id="ARBA00004651"/>
    </source>
</evidence>
<organism evidence="7 8">
    <name type="scientific">Azoarcus taiwanensis</name>
    <dbReference type="NCBI Taxonomy" id="666964"/>
    <lineage>
        <taxon>Bacteria</taxon>
        <taxon>Pseudomonadati</taxon>
        <taxon>Pseudomonadota</taxon>
        <taxon>Betaproteobacteria</taxon>
        <taxon>Rhodocyclales</taxon>
        <taxon>Zoogloeaceae</taxon>
        <taxon>Azoarcus</taxon>
    </lineage>
</organism>
<protein>
    <submittedName>
        <fullName evidence="7">LPS export ABC transporter permease LptG</fullName>
    </submittedName>
</protein>
<dbReference type="RefSeq" id="WP_168987633.1">
    <property type="nucleotide sequence ID" value="NZ_CAWPHM010000259.1"/>
</dbReference>
<gene>
    <name evidence="7" type="primary">lptG</name>
    <name evidence="7" type="ORF">GPA21_07770</name>
</gene>
<dbReference type="GO" id="GO:0015920">
    <property type="term" value="P:lipopolysaccharide transport"/>
    <property type="evidence" value="ECO:0007669"/>
    <property type="project" value="TreeGrafter"/>
</dbReference>
<comment type="caution">
    <text evidence="7">The sequence shown here is derived from an EMBL/GenBank/DDBJ whole genome shotgun (WGS) entry which is preliminary data.</text>
</comment>
<proteinExistence type="predicted"/>
<evidence type="ECO:0000313" key="8">
    <source>
        <dbReference type="Proteomes" id="UP000599523"/>
    </source>
</evidence>
<sequence length="359" mass="39708">MSRVLAAYIAREIAAATALVMVAFLGLFAFFDFVNELDSIGQDGYEAHHALVDVLLLLPGRVYELMPIVVLTASLYASTALAKNSEITVMRASGMSTAHLLRSLGLVGMVFVALTFVFGEYIAPPAERTAQQWRLTATGSTVSQQLRTGLWVKDGARVVNVRTLQPDRTMEGVRVFEFDRDQVLLSLSEAAVGRYDAETKTWRFTDVVQTRFSDERTEVATLERIDWRSELSPEVLSVLMVAPERMSVATLFAYINHLRENRQNADRFEIALWKKIVYPLAVLVMMALAVPFAMGHGRASAVSVKVFVGVMLGVTFHLLNGLFSNLGVIHGWMPAFAALTPSLLFLAAAATMLFVVERR</sequence>
<evidence type="ECO:0000256" key="2">
    <source>
        <dbReference type="ARBA" id="ARBA00022475"/>
    </source>
</evidence>
<keyword evidence="3 6" id="KW-0812">Transmembrane</keyword>
<dbReference type="GO" id="GO:0043190">
    <property type="term" value="C:ATP-binding cassette (ABC) transporter complex"/>
    <property type="evidence" value="ECO:0007669"/>
    <property type="project" value="InterPro"/>
</dbReference>
<evidence type="ECO:0000256" key="3">
    <source>
        <dbReference type="ARBA" id="ARBA00022692"/>
    </source>
</evidence>
<dbReference type="EMBL" id="WTVM01000035">
    <property type="protein sequence ID" value="NMG02868.1"/>
    <property type="molecule type" value="Genomic_DNA"/>
</dbReference>
<name>A0A972FCI9_9RHOO</name>
<feature type="transmembrane region" description="Helical" evidence="6">
    <location>
        <begin position="306"/>
        <end position="323"/>
    </location>
</feature>
<dbReference type="InterPro" id="IPR030923">
    <property type="entry name" value="LptG"/>
</dbReference>